<dbReference type="RefSeq" id="WP_153247749.1">
    <property type="nucleotide sequence ID" value="NZ_CP044205.1"/>
</dbReference>
<keyword evidence="2" id="KW-1185">Reference proteome</keyword>
<dbReference type="GO" id="GO:0015948">
    <property type="term" value="P:methanogenesis"/>
    <property type="evidence" value="ECO:0007669"/>
    <property type="project" value="InterPro"/>
</dbReference>
<dbReference type="GO" id="GO:0018493">
    <property type="term" value="F:formylmethanofuran dehydrogenase activity"/>
    <property type="evidence" value="ECO:0007669"/>
    <property type="project" value="InterPro"/>
</dbReference>
<dbReference type="SUPFAM" id="SSF53706">
    <property type="entry name" value="Formate dehydrogenase/DMSO reductase, domains 1-3"/>
    <property type="match status" value="1"/>
</dbReference>
<sequence length="427" mass="45622">MVETNTRVLENVPSPFCGIASDDLTIQVSGNTLKVLENGDSITVAGFEQPLTDTQPRVAGKDVTLQEAVSAVAGLLKAARLPVFSGFGTDVNDTRAALSLADRSGAVLDQARSEGGLRNLLVLADSGWFATTLGELKNRVEVLVVFGSDIESDFPRFYERFIWPQETLFGQDAGKREIIYIGRAPSGEASTAPDGRKPVVLPCALEDLPAVAAAFNALTHGARLQATHVGGIAVADLAAVLERVKQAHYSVFTWAAGHLAYAHADLTVQQLSAAVVALNAGGLTRSAILPLGGQDGDRTASQVFAWQSGYPTRISYARGYPEYDPYHFSVARLLQSGEADVLIWISTLNARLAPPATHIPTVVIGRSGMRFEREPDVYIPVSTPGIDHAGHMYRCDNVVCLPLHKLRDSNLPTGSAVLAAIEKALEE</sequence>
<proteinExistence type="predicted"/>
<dbReference type="NCBIfam" id="TIGR03129">
    <property type="entry name" value="one_C_dehyd_B"/>
    <property type="match status" value="1"/>
</dbReference>
<dbReference type="AlphaFoldDB" id="A0A5Q0BD24"/>
<evidence type="ECO:0000313" key="2">
    <source>
        <dbReference type="Proteomes" id="UP000325755"/>
    </source>
</evidence>
<evidence type="ECO:0000313" key="1">
    <source>
        <dbReference type="EMBL" id="QFY41765.1"/>
    </source>
</evidence>
<dbReference type="CDD" id="cd02761">
    <property type="entry name" value="MopB_FmdB-FwdB"/>
    <property type="match status" value="1"/>
</dbReference>
<dbReference type="OrthoDB" id="240576at2"/>
<name>A0A5Q0BD24_9GAMM</name>
<accession>A0A5Q0BD24</accession>
<organism evidence="1 2">
    <name type="scientific">Candidatus Methylospira mobilis</name>
    <dbReference type="NCBI Taxonomy" id="1808979"/>
    <lineage>
        <taxon>Bacteria</taxon>
        <taxon>Pseudomonadati</taxon>
        <taxon>Pseudomonadota</taxon>
        <taxon>Gammaproteobacteria</taxon>
        <taxon>Methylococcales</taxon>
        <taxon>Methylococcaceae</taxon>
        <taxon>Candidatus Methylospira</taxon>
    </lineage>
</organism>
<dbReference type="InterPro" id="IPR016457">
    <property type="entry name" value="Formylmethanofuran_DH_bsu"/>
</dbReference>
<dbReference type="EMBL" id="CP044205">
    <property type="protein sequence ID" value="QFY41765.1"/>
    <property type="molecule type" value="Genomic_DNA"/>
</dbReference>
<protein>
    <submittedName>
        <fullName evidence="1">Formylmethanofuran dehydrogenase subunit B</fullName>
    </submittedName>
</protein>
<gene>
    <name evidence="1" type="ORF">F6R98_03255</name>
</gene>
<dbReference type="InParanoid" id="A0A5Q0BD24"/>
<dbReference type="Proteomes" id="UP000325755">
    <property type="component" value="Chromosome"/>
</dbReference>
<reference evidence="1 2" key="1">
    <citation type="submission" date="2019-09" db="EMBL/GenBank/DDBJ databases">
        <title>Ecophysiology of the spiral-shaped methanotroph Methylospira mobilis as revealed by the complete genome sequence.</title>
        <authorList>
            <person name="Oshkin I.Y."/>
            <person name="Dedysh S.N."/>
            <person name="Miroshnikov K."/>
            <person name="Danilova O.V."/>
            <person name="Hakobyan A."/>
            <person name="Liesack W."/>
        </authorList>
    </citation>
    <scope>NUCLEOTIDE SEQUENCE [LARGE SCALE GENOMIC DNA]</scope>
    <source>
        <strain evidence="1 2">Shm1</strain>
    </source>
</reference>
<dbReference type="KEGG" id="mmob:F6R98_03255"/>